<reference evidence="1 2" key="1">
    <citation type="submission" date="2018-08" db="EMBL/GenBank/DDBJ databases">
        <title>Mucilaginibacter sp. MYSH2.</title>
        <authorList>
            <person name="Seo T."/>
        </authorList>
    </citation>
    <scope>NUCLEOTIDE SEQUENCE [LARGE SCALE GENOMIC DNA]</scope>
    <source>
        <strain evidence="1 2">MYSH2</strain>
    </source>
</reference>
<dbReference type="RefSeq" id="WP_117390161.1">
    <property type="nucleotide sequence ID" value="NZ_QWDC01000001.1"/>
</dbReference>
<accession>A0A372NWW1</accession>
<dbReference type="InterPro" id="IPR047975">
    <property type="entry name" value="Heme_bind_FMP"/>
</dbReference>
<dbReference type="Gene3D" id="2.40.128.20">
    <property type="match status" value="1"/>
</dbReference>
<comment type="caution">
    <text evidence="1">The sequence shown here is derived from an EMBL/GenBank/DDBJ whole genome shotgun (WGS) entry which is preliminary data.</text>
</comment>
<protein>
    <submittedName>
        <fullName evidence="1">Uncharacterized protein</fullName>
    </submittedName>
</protein>
<dbReference type="SUPFAM" id="SSF50814">
    <property type="entry name" value="Lipocalins"/>
    <property type="match status" value="1"/>
</dbReference>
<dbReference type="OrthoDB" id="118689at2"/>
<dbReference type="EMBL" id="QWDC01000001">
    <property type="protein sequence ID" value="RFZ94600.1"/>
    <property type="molecule type" value="Genomic_DNA"/>
</dbReference>
<evidence type="ECO:0000313" key="2">
    <source>
        <dbReference type="Proteomes" id="UP000264217"/>
    </source>
</evidence>
<gene>
    <name evidence="1" type="ORF">D0C36_03380</name>
</gene>
<name>A0A372NWW1_9SPHI</name>
<dbReference type="InterPro" id="IPR012674">
    <property type="entry name" value="Calycin"/>
</dbReference>
<evidence type="ECO:0000313" key="1">
    <source>
        <dbReference type="EMBL" id="RFZ94600.1"/>
    </source>
</evidence>
<dbReference type="NCBIfam" id="NF040572">
    <property type="entry name" value="heme_bind_FMP"/>
    <property type="match status" value="1"/>
</dbReference>
<sequence>MLTDNSKSLPKGFVRLGGSQAEIAQQLGPLADLVGTWRGNSGWNIIAVPSNTNGVAGFKLLVQNYSETITFTPISAPVPNRGGVDMQFITGLMYDLTITDNATEGILHLENGMWLYMADIQKQPDKSDDPFKATAPVEHTFTIARQASIPHGDVVIALGDATTSTGAPAYPPINAVPADIGKPTMVGYLDPYIYTGFPRDQFSAADPNMMLQNAIAGQNIGNVTNISVDTLNKGGTIANIPFVQQVVDPTRFVSNHWIQDVTLADGTTFKQLQYAQQADLNFLPKLGGVPGVIMWPHVNVNTLRKQ</sequence>
<keyword evidence="2" id="KW-1185">Reference proteome</keyword>
<dbReference type="AlphaFoldDB" id="A0A372NWW1"/>
<proteinExistence type="predicted"/>
<dbReference type="Proteomes" id="UP000264217">
    <property type="component" value="Unassembled WGS sequence"/>
</dbReference>
<organism evidence="1 2">
    <name type="scientific">Mucilaginibacter conchicola</name>
    <dbReference type="NCBI Taxonomy" id="2303333"/>
    <lineage>
        <taxon>Bacteria</taxon>
        <taxon>Pseudomonadati</taxon>
        <taxon>Bacteroidota</taxon>
        <taxon>Sphingobacteriia</taxon>
        <taxon>Sphingobacteriales</taxon>
        <taxon>Sphingobacteriaceae</taxon>
        <taxon>Mucilaginibacter</taxon>
    </lineage>
</organism>